<reference evidence="3" key="1">
    <citation type="submission" date="2020-09" db="EMBL/GenBank/DDBJ databases">
        <authorList>
            <person name="Kikuchi T."/>
        </authorList>
    </citation>
    <scope>NUCLEOTIDE SEQUENCE</scope>
    <source>
        <strain evidence="3">SH1</strain>
    </source>
</reference>
<organism evidence="3 4">
    <name type="scientific">Bursaphelenchus okinawaensis</name>
    <dbReference type="NCBI Taxonomy" id="465554"/>
    <lineage>
        <taxon>Eukaryota</taxon>
        <taxon>Metazoa</taxon>
        <taxon>Ecdysozoa</taxon>
        <taxon>Nematoda</taxon>
        <taxon>Chromadorea</taxon>
        <taxon>Rhabditida</taxon>
        <taxon>Tylenchina</taxon>
        <taxon>Tylenchomorpha</taxon>
        <taxon>Aphelenchoidea</taxon>
        <taxon>Aphelenchoididae</taxon>
        <taxon>Bursaphelenchus</taxon>
    </lineage>
</organism>
<keyword evidence="1" id="KW-0812">Transmembrane</keyword>
<evidence type="ECO:0000256" key="2">
    <source>
        <dbReference type="SAM" id="SignalP"/>
    </source>
</evidence>
<protein>
    <submittedName>
        <fullName evidence="3">Uncharacterized protein</fullName>
    </submittedName>
</protein>
<sequence>MKTVGFLFVLLLINAVFVCNAQEEIECDPDQTALWTAIPFALVLLVTIAALVGAIMLLIGAASSLSMKVTETEARVLMTMDGTIRCLIPYGLLLDMHGTSLQSYAQREPAEVAPFPS</sequence>
<name>A0A811KKE3_9BILA</name>
<accession>A0A811KKE3</accession>
<evidence type="ECO:0000256" key="1">
    <source>
        <dbReference type="SAM" id="Phobius"/>
    </source>
</evidence>
<feature type="chain" id="PRO_5036221124" evidence="2">
    <location>
        <begin position="22"/>
        <end position="117"/>
    </location>
</feature>
<comment type="caution">
    <text evidence="3">The sequence shown here is derived from an EMBL/GenBank/DDBJ whole genome shotgun (WGS) entry which is preliminary data.</text>
</comment>
<feature type="transmembrane region" description="Helical" evidence="1">
    <location>
        <begin position="37"/>
        <end position="59"/>
    </location>
</feature>
<dbReference type="EMBL" id="CAJFDH010000003">
    <property type="protein sequence ID" value="CAD5216220.1"/>
    <property type="molecule type" value="Genomic_DNA"/>
</dbReference>
<dbReference type="AlphaFoldDB" id="A0A811KKE3"/>
<evidence type="ECO:0000313" key="4">
    <source>
        <dbReference type="Proteomes" id="UP000614601"/>
    </source>
</evidence>
<proteinExistence type="predicted"/>
<keyword evidence="1" id="KW-1133">Transmembrane helix</keyword>
<keyword evidence="2" id="KW-0732">Signal</keyword>
<keyword evidence="4" id="KW-1185">Reference proteome</keyword>
<evidence type="ECO:0000313" key="3">
    <source>
        <dbReference type="EMBL" id="CAD5216220.1"/>
    </source>
</evidence>
<gene>
    <name evidence="3" type="ORF">BOKJ2_LOCUS6484</name>
</gene>
<dbReference type="EMBL" id="CAJFCW020000003">
    <property type="protein sequence ID" value="CAG9105511.1"/>
    <property type="molecule type" value="Genomic_DNA"/>
</dbReference>
<feature type="signal peptide" evidence="2">
    <location>
        <begin position="1"/>
        <end position="21"/>
    </location>
</feature>
<keyword evidence="1" id="KW-0472">Membrane</keyword>
<dbReference type="Proteomes" id="UP000614601">
    <property type="component" value="Unassembled WGS sequence"/>
</dbReference>
<dbReference type="Proteomes" id="UP000783686">
    <property type="component" value="Unassembled WGS sequence"/>
</dbReference>